<dbReference type="PANTHER" id="PTHR12815">
    <property type="entry name" value="SORTING AND ASSEMBLY MACHINERY SAMM50 PROTEIN FAMILY MEMBER"/>
    <property type="match status" value="1"/>
</dbReference>
<organism evidence="7 8">
    <name type="scientific">Haloflavibacter putidus</name>
    <dbReference type="NCBI Taxonomy" id="2576776"/>
    <lineage>
        <taxon>Bacteria</taxon>
        <taxon>Pseudomonadati</taxon>
        <taxon>Bacteroidota</taxon>
        <taxon>Flavobacteriia</taxon>
        <taxon>Flavobacteriales</taxon>
        <taxon>Flavobacteriaceae</taxon>
        <taxon>Haloflavibacter</taxon>
    </lineage>
</organism>
<dbReference type="AlphaFoldDB" id="A0A507ZQX8"/>
<dbReference type="InterPro" id="IPR039910">
    <property type="entry name" value="D15-like"/>
</dbReference>
<dbReference type="PROSITE" id="PS51257">
    <property type="entry name" value="PROKAR_LIPOPROTEIN"/>
    <property type="match status" value="1"/>
</dbReference>
<keyword evidence="3" id="KW-0732">Signal</keyword>
<keyword evidence="2" id="KW-0812">Transmembrane</keyword>
<protein>
    <submittedName>
        <fullName evidence="7">BamA/TamA family outer membrane protein</fullName>
    </submittedName>
</protein>
<keyword evidence="5" id="KW-0998">Cell outer membrane</keyword>
<evidence type="ECO:0000256" key="5">
    <source>
        <dbReference type="ARBA" id="ARBA00023237"/>
    </source>
</evidence>
<dbReference type="InterPro" id="IPR000184">
    <property type="entry name" value="Bac_surfAg_D15"/>
</dbReference>
<dbReference type="RefSeq" id="WP_141421469.1">
    <property type="nucleotide sequence ID" value="NZ_VIAR01000005.1"/>
</dbReference>
<gene>
    <name evidence="7" type="ORF">FKR84_06380</name>
</gene>
<evidence type="ECO:0000256" key="2">
    <source>
        <dbReference type="ARBA" id="ARBA00022692"/>
    </source>
</evidence>
<evidence type="ECO:0000313" key="8">
    <source>
        <dbReference type="Proteomes" id="UP000317169"/>
    </source>
</evidence>
<comment type="caution">
    <text evidence="7">The sequence shown here is derived from an EMBL/GenBank/DDBJ whole genome shotgun (WGS) entry which is preliminary data.</text>
</comment>
<dbReference type="Proteomes" id="UP000317169">
    <property type="component" value="Unassembled WGS sequence"/>
</dbReference>
<dbReference type="EMBL" id="VIAR01000005">
    <property type="protein sequence ID" value="TQD39021.1"/>
    <property type="molecule type" value="Genomic_DNA"/>
</dbReference>
<evidence type="ECO:0000313" key="7">
    <source>
        <dbReference type="EMBL" id="TQD39021.1"/>
    </source>
</evidence>
<dbReference type="PANTHER" id="PTHR12815:SF47">
    <property type="entry name" value="TRANSLOCATION AND ASSEMBLY MODULE SUBUNIT TAMA"/>
    <property type="match status" value="1"/>
</dbReference>
<keyword evidence="4" id="KW-0472">Membrane</keyword>
<keyword evidence="8" id="KW-1185">Reference proteome</keyword>
<evidence type="ECO:0000256" key="1">
    <source>
        <dbReference type="ARBA" id="ARBA00004370"/>
    </source>
</evidence>
<dbReference type="OrthoDB" id="9814535at2"/>
<proteinExistence type="predicted"/>
<evidence type="ECO:0000256" key="3">
    <source>
        <dbReference type="ARBA" id="ARBA00022729"/>
    </source>
</evidence>
<dbReference type="Gene3D" id="2.40.160.50">
    <property type="entry name" value="membrane protein fhac: a member of the omp85/tpsb transporter family"/>
    <property type="match status" value="1"/>
</dbReference>
<dbReference type="GO" id="GO:0019867">
    <property type="term" value="C:outer membrane"/>
    <property type="evidence" value="ECO:0007669"/>
    <property type="project" value="InterPro"/>
</dbReference>
<dbReference type="Pfam" id="PF01103">
    <property type="entry name" value="Omp85"/>
    <property type="match status" value="1"/>
</dbReference>
<reference evidence="7 8" key="1">
    <citation type="submission" date="2019-06" db="EMBL/GenBank/DDBJ databases">
        <title>Flavibacter putida gen. nov., sp. nov., a novel marine bacterium of the family Flavobacteriaceae isolated from coastal seawater.</title>
        <authorList>
            <person name="Feng X."/>
        </authorList>
    </citation>
    <scope>NUCLEOTIDE SEQUENCE [LARGE SCALE GENOMIC DNA]</scope>
    <source>
        <strain evidence="7 8">PLHSN227</strain>
    </source>
</reference>
<feature type="domain" description="Bacterial surface antigen (D15)" evidence="6">
    <location>
        <begin position="386"/>
        <end position="756"/>
    </location>
</feature>
<name>A0A507ZQX8_9FLAO</name>
<evidence type="ECO:0000256" key="4">
    <source>
        <dbReference type="ARBA" id="ARBA00023136"/>
    </source>
</evidence>
<evidence type="ECO:0000259" key="6">
    <source>
        <dbReference type="Pfam" id="PF01103"/>
    </source>
</evidence>
<sequence length="756" mass="86129">MKILSLKYLILVSTLLILSACSVKKYIPEEKTLYTGGTIAFNDTIEIKNRNGLRTMLQGLLKPKPNAKFLGMRPKLYFYYKGQKEKSGFINKFLAKKLGQEPVYFEDVDINSTEDLILNRLNNNGFFGSRVTSEIKKDSAAQTTTVDYTVKTAKPYRIEKYVVERDTLDSLALYNKIENSLADTHLQKNMRFNLDAMKAERVRIDNYLKESGYYNFNGDFLIFEADTNRYDKRRFDLFLNLKSKVPSKSLVPYVIDEVNVYPNYSVEEKKDFKDTTIVDSIKFVQDQVYFKPKRLAPYLLIKPGDKYNPTKSKYTSRRLSNIGTYKFVNIEYVEKDSVTKNGQRRLDANIYLSPLNKRSIRLELQGVTKSNNFAGPGLGVTYTNRNLFKGGELLRINTSFGYEKQFGSGISEGSTSLQLGAKSSLTFPRLLFPIDLHSRFKYSIPKTKIEVGADYLNRTQLYRLQSYSTSFGYLWAANKYVTHQLNPININYVSLGKTSDKFEQVLEENPFLRQSFEQQFIAGLTYSFTYNELVDQSKVGSLYFNLNFDIAGNTVSLFGKESNDGAKTFLGLKYAQYAKTDVDLRYHLKLDNKGQVLVGRLFGGLGLPYANSDALPFVKQYFSGGPYSVRAFKIRGLGPGTYEPENAESGYFDQAGDIRLEANVEYRFPIVQYLNGAIFADAGNVWLTQENEALPGGKFTSDFYKQLGIGTGFGLRVDIQGFVIRFDLAAPLKEPNSSWKFDYDSPVFNFAIGYPF</sequence>
<accession>A0A507ZQX8</accession>
<comment type="subcellular location">
    <subcellularLocation>
        <location evidence="1">Membrane</location>
    </subcellularLocation>
</comment>
<dbReference type="Gene3D" id="3.10.20.310">
    <property type="entry name" value="membrane protein fhac"/>
    <property type="match status" value="1"/>
</dbReference>